<sequence length="493" mass="54604">MLDPVLSLLWQASNGPAIIPGHKCCQGVLSGFLPSPTKLDVVRGEVSFGEISLKFVEEAISGDGGESTAFVRLVEAKCPVIEDILAPPTGLLRYYAYDYSFPSAIDATVFPADIRRVQHGSESDEEEYIQSRLLDPRLSEGSGMYEIRINGKSDDALKKALELLYAAVPAPSWAHKSADLSTMTANEYLILTLCLHIRGGDSLVSTHPSTTFGSVERAQWMGDYHVKSKDTAGRRPSQLIVEVCHFGSLHRHPAFEDYRARKGPQNVTATPLSKLRSPSKLEVPVPEENALMNVKNSYDLALGTRPDVNFLKMTSDFKVKAGEAEVAFGMDEDKILVLEDVKCPRWSRPTPRKLVSVHHGTRIFPAIFDDAEIFMRKRVYSVGVLVSAVKTGSVLEAVKTLFHVIRKPRRSVGYTKGYSPANEYLITAICSGLLTSPADFWFHRPLSLKKHTDSSGVQMRGIAAAPIDRRRSAEVRKGQPRLQRWRFSGSFDV</sequence>
<dbReference type="Proteomes" id="UP000570595">
    <property type="component" value="Unassembled WGS sequence"/>
</dbReference>
<evidence type="ECO:0000313" key="2">
    <source>
        <dbReference type="Proteomes" id="UP000570595"/>
    </source>
</evidence>
<gene>
    <name evidence="1" type="ORF">FOZ61_007775</name>
</gene>
<dbReference type="AlphaFoldDB" id="A0A7J6L7C2"/>
<organism evidence="1 2">
    <name type="scientific">Perkinsus olseni</name>
    <name type="common">Perkinsus atlanticus</name>
    <dbReference type="NCBI Taxonomy" id="32597"/>
    <lineage>
        <taxon>Eukaryota</taxon>
        <taxon>Sar</taxon>
        <taxon>Alveolata</taxon>
        <taxon>Perkinsozoa</taxon>
        <taxon>Perkinsea</taxon>
        <taxon>Perkinsida</taxon>
        <taxon>Perkinsidae</taxon>
        <taxon>Perkinsus</taxon>
    </lineage>
</organism>
<accession>A0A7J6L7C2</accession>
<dbReference type="EMBL" id="JABAHT010000486">
    <property type="protein sequence ID" value="KAF4655105.1"/>
    <property type="molecule type" value="Genomic_DNA"/>
</dbReference>
<comment type="caution">
    <text evidence="1">The sequence shown here is derived from an EMBL/GenBank/DDBJ whole genome shotgun (WGS) entry which is preliminary data.</text>
</comment>
<evidence type="ECO:0000313" key="1">
    <source>
        <dbReference type="EMBL" id="KAF4655105.1"/>
    </source>
</evidence>
<dbReference type="OrthoDB" id="10432796at2759"/>
<name>A0A7J6L7C2_PEROL</name>
<protein>
    <submittedName>
        <fullName evidence="1">Uncharacterized protein</fullName>
    </submittedName>
</protein>
<reference evidence="1 2" key="1">
    <citation type="submission" date="2020-04" db="EMBL/GenBank/DDBJ databases">
        <title>Perkinsus olseni comparative genomics.</title>
        <authorList>
            <person name="Bogema D.R."/>
        </authorList>
    </citation>
    <scope>NUCLEOTIDE SEQUENCE [LARGE SCALE GENOMIC DNA]</scope>
    <source>
        <strain evidence="1">ATCC PRA-179</strain>
    </source>
</reference>
<proteinExistence type="predicted"/>